<evidence type="ECO:0000313" key="3">
    <source>
        <dbReference type="Proteomes" id="UP000540656"/>
    </source>
</evidence>
<dbReference type="RefSeq" id="WP_179501876.1">
    <property type="nucleotide sequence ID" value="NZ_JACCAA010000001.1"/>
</dbReference>
<dbReference type="EMBL" id="JACCAA010000001">
    <property type="protein sequence ID" value="NYG58743.1"/>
    <property type="molecule type" value="Genomic_DNA"/>
</dbReference>
<protein>
    <recommendedName>
        <fullName evidence="4">Bacterial toxin 50 domain-containing protein</fullName>
    </recommendedName>
</protein>
<evidence type="ECO:0008006" key="4">
    <source>
        <dbReference type="Google" id="ProtNLM"/>
    </source>
</evidence>
<gene>
    <name evidence="2" type="ORF">BJ980_001666</name>
</gene>
<keyword evidence="1" id="KW-0732">Signal</keyword>
<feature type="chain" id="PRO_5030896815" description="Bacterial toxin 50 domain-containing protein" evidence="1">
    <location>
        <begin position="36"/>
        <end position="261"/>
    </location>
</feature>
<accession>A0A7Y9S271</accession>
<evidence type="ECO:0000313" key="2">
    <source>
        <dbReference type="EMBL" id="NYG58743.1"/>
    </source>
</evidence>
<name>A0A7Y9S271_9ACTN</name>
<feature type="signal peptide" evidence="1">
    <location>
        <begin position="1"/>
        <end position="35"/>
    </location>
</feature>
<proteinExistence type="predicted"/>
<dbReference type="Proteomes" id="UP000540656">
    <property type="component" value="Unassembled WGS sequence"/>
</dbReference>
<dbReference type="AlphaFoldDB" id="A0A7Y9S271"/>
<evidence type="ECO:0000256" key="1">
    <source>
        <dbReference type="SAM" id="SignalP"/>
    </source>
</evidence>
<reference evidence="2 3" key="1">
    <citation type="submission" date="2020-07" db="EMBL/GenBank/DDBJ databases">
        <title>Sequencing the genomes of 1000 actinobacteria strains.</title>
        <authorList>
            <person name="Klenk H.-P."/>
        </authorList>
    </citation>
    <scope>NUCLEOTIDE SEQUENCE [LARGE SCALE GENOMIC DNA]</scope>
    <source>
        <strain evidence="2 3">DSM 23819</strain>
    </source>
</reference>
<comment type="caution">
    <text evidence="2">The sequence shown here is derived from an EMBL/GenBank/DDBJ whole genome shotgun (WGS) entry which is preliminary data.</text>
</comment>
<organism evidence="2 3">
    <name type="scientific">Nocardioides daedukensis</name>
    <dbReference type="NCBI Taxonomy" id="634462"/>
    <lineage>
        <taxon>Bacteria</taxon>
        <taxon>Bacillati</taxon>
        <taxon>Actinomycetota</taxon>
        <taxon>Actinomycetes</taxon>
        <taxon>Propionibacteriales</taxon>
        <taxon>Nocardioidaceae</taxon>
        <taxon>Nocardioides</taxon>
    </lineage>
</organism>
<sequence>MKLRDARDGFDVRRLLVAIVGLLATWLGTTTPATAAAPATTNLEVTHVYAFGDQHDTAVPTHAITERDPPETYVHPTTASDADGLWSLGGSACPDGPTTPATYGYDDLARLLHSAPRSGNAEGQVGGAEAGPVVVERTGVAANGVPPRFITTGAGVTIDRASVAARVAQTQGRHVAGHANYGGRGYFNSLDDAQSVLDDFHSGAAQVLGVKRNGDIVVRSPNVTGFNHNPGAGFPNQSTNVFLIKGSSPPSVVPNNPGWTP</sequence>
<keyword evidence="3" id="KW-1185">Reference proteome</keyword>